<dbReference type="InterPro" id="IPR023346">
    <property type="entry name" value="Lysozyme-like_dom_sf"/>
</dbReference>
<gene>
    <name evidence="3" type="ORF">N8K70_13080</name>
</gene>
<protein>
    <recommendedName>
        <fullName evidence="5">16S rRNA pseudouridylate synthase</fullName>
    </recommendedName>
</protein>
<dbReference type="Proteomes" id="UP001305498">
    <property type="component" value="Chromosome"/>
</dbReference>
<evidence type="ECO:0000313" key="3">
    <source>
        <dbReference type="EMBL" id="WOF22312.1"/>
    </source>
</evidence>
<dbReference type="AlphaFoldDB" id="A0AA97FIT4"/>
<dbReference type="KEGG" id="mbet:N8K70_13080"/>
<dbReference type="RefSeq" id="WP_317138783.1">
    <property type="nucleotide sequence ID" value="NZ_CP118157.1"/>
</dbReference>
<keyword evidence="2" id="KW-0812">Transmembrane</keyword>
<feature type="coiled-coil region" evidence="1">
    <location>
        <begin position="128"/>
        <end position="188"/>
    </location>
</feature>
<keyword evidence="2" id="KW-0472">Membrane</keyword>
<keyword evidence="2" id="KW-1133">Transmembrane helix</keyword>
<accession>A0AA97FIT4</accession>
<keyword evidence="1" id="KW-0175">Coiled coil</keyword>
<evidence type="ECO:0000313" key="4">
    <source>
        <dbReference type="Proteomes" id="UP001305498"/>
    </source>
</evidence>
<name>A0AA97FIT4_9MICO</name>
<evidence type="ECO:0008006" key="5">
    <source>
        <dbReference type="Google" id="ProtNLM"/>
    </source>
</evidence>
<feature type="transmembrane region" description="Helical" evidence="2">
    <location>
        <begin position="36"/>
        <end position="58"/>
    </location>
</feature>
<keyword evidence="4" id="KW-1185">Reference proteome</keyword>
<dbReference type="SUPFAM" id="SSF53955">
    <property type="entry name" value="Lysozyme-like"/>
    <property type="match status" value="1"/>
</dbReference>
<evidence type="ECO:0000256" key="2">
    <source>
        <dbReference type="SAM" id="Phobius"/>
    </source>
</evidence>
<reference evidence="3 4" key="1">
    <citation type="submission" date="2023-02" db="EMBL/GenBank/DDBJ databases">
        <title>Microbacterium betulae sp. nov., isolated from birch wood.</title>
        <authorList>
            <person name="Pasciak M."/>
            <person name="Pawlik K.J."/>
            <person name="Martynowski D."/>
            <person name="Laczmanski L."/>
            <person name="Ciekot J."/>
            <person name="Szponar B."/>
            <person name="Wojcik-Fatla A."/>
            <person name="Mackiewicz B."/>
            <person name="Farian E."/>
            <person name="Cholewa G."/>
            <person name="Cholewa A."/>
            <person name="Dutkiewicz J."/>
        </authorList>
    </citation>
    <scope>NUCLEOTIDE SEQUENCE [LARGE SCALE GENOMIC DNA]</scope>
    <source>
        <strain evidence="3 4">AB</strain>
    </source>
</reference>
<proteinExistence type="predicted"/>
<sequence length="297" mass="30750">MPREIEAGEPLLTPFPRPNHIVLLRQERERRRRRRWAMGAAFALCLSAAGGSVAAAAAEPNPVPRSADEVTAAVSDPGALAAATEARENAQAAVDEADPSVDTSRLSAYVDELSASDKLPVVTVLGVVDDVEEEIDAVRADTEAAEQAAAEKAAAEKAAAEKAAAEKAAAEQAAAEQAAAEAAEAEAAEAAAGDNTVEGAQATARTMASEQYGWGDDQFSCLVSLWNRESGWSYTAMNASSGAYGIPQSLPGSKMASAGADWETNAATQIAWGLGYIASTYGTPCGAWSHSESTGWY</sequence>
<evidence type="ECO:0000256" key="1">
    <source>
        <dbReference type="SAM" id="Coils"/>
    </source>
</evidence>
<dbReference type="EMBL" id="CP118157">
    <property type="protein sequence ID" value="WOF22312.1"/>
    <property type="molecule type" value="Genomic_DNA"/>
</dbReference>
<organism evidence="3 4">
    <name type="scientific">Microbacterium betulae</name>
    <dbReference type="NCBI Taxonomy" id="2981139"/>
    <lineage>
        <taxon>Bacteria</taxon>
        <taxon>Bacillati</taxon>
        <taxon>Actinomycetota</taxon>
        <taxon>Actinomycetes</taxon>
        <taxon>Micrococcales</taxon>
        <taxon>Microbacteriaceae</taxon>
        <taxon>Microbacterium</taxon>
    </lineage>
</organism>